<accession>A0ACD1E566</accession>
<protein>
    <submittedName>
        <fullName evidence="1">Uncharacterized protein</fullName>
    </submittedName>
</protein>
<evidence type="ECO:0000313" key="1">
    <source>
        <dbReference type="EMBL" id="QWS33797.1"/>
    </source>
</evidence>
<keyword evidence="2" id="KW-1185">Reference proteome</keyword>
<organism evidence="1 2">
    <name type="scientific">Curtobacterium aetherium</name>
    <dbReference type="NCBI Taxonomy" id="2841594"/>
    <lineage>
        <taxon>Bacteria</taxon>
        <taxon>Bacillati</taxon>
        <taxon>Actinomycetota</taxon>
        <taxon>Actinomycetes</taxon>
        <taxon>Micrococcales</taxon>
        <taxon>Microbacteriaceae</taxon>
        <taxon>Curtobacterium</taxon>
    </lineage>
</organism>
<evidence type="ECO:0000313" key="2">
    <source>
        <dbReference type="Proteomes" id="UP000681794"/>
    </source>
</evidence>
<dbReference type="EMBL" id="CP076544">
    <property type="protein sequence ID" value="QWS33797.1"/>
    <property type="molecule type" value="Genomic_DNA"/>
</dbReference>
<sequence length="112" mass="11857">MGEAAQGRRRNSWRTVRGLLIAAPPVIEVLVLVVGLVVSIDAPYESERAWAPIAWPMRATLGTFPLALVAVAVAVGLRSVEGRTTAVWLACISTAIGLLPFVAAARIALRLS</sequence>
<reference evidence="1" key="1">
    <citation type="submission" date="2021-06" db="EMBL/GenBank/DDBJ databases">
        <authorList>
            <person name="Ellington A.J."/>
            <person name="Bryan N.C."/>
            <person name="Christner B.C."/>
            <person name="Reisch C.R."/>
        </authorList>
    </citation>
    <scope>NUCLEOTIDE SEQUENCE</scope>
    <source>
        <strain evidence="1">L6-1</strain>
    </source>
</reference>
<proteinExistence type="predicted"/>
<name>A0ACD1E566_9MICO</name>
<gene>
    <name evidence="1" type="ORF">KM842_00810</name>
</gene>
<dbReference type="Proteomes" id="UP000681794">
    <property type="component" value="Chromosome"/>
</dbReference>